<dbReference type="Pfam" id="PF10065">
    <property type="entry name" value="DUF2303"/>
    <property type="match status" value="1"/>
</dbReference>
<organism evidence="1 2">
    <name type="scientific">Acinetobacter baumannii</name>
    <dbReference type="NCBI Taxonomy" id="470"/>
    <lineage>
        <taxon>Bacteria</taxon>
        <taxon>Pseudomonadati</taxon>
        <taxon>Pseudomonadota</taxon>
        <taxon>Gammaproteobacteria</taxon>
        <taxon>Moraxellales</taxon>
        <taxon>Moraxellaceae</taxon>
        <taxon>Acinetobacter</taxon>
        <taxon>Acinetobacter calcoaceticus/baumannii complex</taxon>
    </lineage>
</organism>
<comment type="caution">
    <text evidence="1">The sequence shown here is derived from an EMBL/GenBank/DDBJ whole genome shotgun (WGS) entry which is preliminary data.</text>
</comment>
<sequence>MEQLNVDKIAALAIAAQGNLPVQVDKNASIAIVPDGFKVHSTEKFNAHRDRFRGTFNTSNINSFVEYAKARGIEGLKNFINTHNTLRAEAFFNIGDDALPGHADDTANLILVKKPEFVAFEQANGRRFDQEALIDLLDDWAEFITFKGKTLVDGQIVDTSISFEKGVRALRKVKLTKGSEVNSHVAEMGYQKSAAESMEATGVDADLPTTIVLHTESFKGLPVESVLISVRISVKDSDPIFILRFIGKDNHDQKRADQFIEILKEKLAEIKGEFYQGVFEA</sequence>
<evidence type="ECO:0000313" key="1">
    <source>
        <dbReference type="EMBL" id="PQL82446.1"/>
    </source>
</evidence>
<accession>A0AA44XP04</accession>
<proteinExistence type="predicted"/>
<name>A0AA44XP04_ACIBA</name>
<protein>
    <submittedName>
        <fullName evidence="1">DUF2303 domain-containing protein</fullName>
    </submittedName>
</protein>
<evidence type="ECO:0000313" key="2">
    <source>
        <dbReference type="Proteomes" id="UP000233757"/>
    </source>
</evidence>
<dbReference type="AlphaFoldDB" id="A0AA44XP04"/>
<reference evidence="1 2" key="1">
    <citation type="submission" date="2018-02" db="EMBL/GenBank/DDBJ databases">
        <title>Acinetobacter baumanii whole genome sequence.</title>
        <authorList>
            <person name="Qasim Z.J."/>
        </authorList>
    </citation>
    <scope>NUCLEOTIDE SEQUENCE [LARGE SCALE GENOMIC DNA]</scope>
    <source>
        <strain evidence="1 2">ZQ8</strain>
    </source>
</reference>
<dbReference type="InterPro" id="IPR019276">
    <property type="entry name" value="DUF2303"/>
</dbReference>
<dbReference type="RefSeq" id="WP_000436802.1">
    <property type="nucleotide sequence ID" value="NZ_PHJU02000027.1"/>
</dbReference>
<dbReference type="Proteomes" id="UP000233757">
    <property type="component" value="Unassembled WGS sequence"/>
</dbReference>
<dbReference type="EMBL" id="PHJU02000027">
    <property type="protein sequence ID" value="PQL82446.1"/>
    <property type="molecule type" value="Genomic_DNA"/>
</dbReference>
<gene>
    <name evidence="1" type="ORF">CV954_012790</name>
</gene>